<evidence type="ECO:0000256" key="6">
    <source>
        <dbReference type="SAM" id="Phobius"/>
    </source>
</evidence>
<comment type="similarity">
    <text evidence="2">Belongs to the RNase K family.</text>
</comment>
<sequence>MAPTLPKICGVKRSIFCTLVSIWGIIMLASMGGLLSYKSLAFVEDVALEEFDQHQGMDVFYTEQDAKYDAAANNCYIAAALYTGTLVISVYHWYVYQKRGLV</sequence>
<accession>A0A6G1SH00</accession>
<dbReference type="PANTHER" id="PTHR31733">
    <property type="entry name" value="RIBONUCLEASE KAPPA"/>
    <property type="match status" value="1"/>
</dbReference>
<evidence type="ECO:0000313" key="7">
    <source>
        <dbReference type="EMBL" id="MDE49190.1"/>
    </source>
</evidence>
<evidence type="ECO:0000256" key="2">
    <source>
        <dbReference type="ARBA" id="ARBA00008458"/>
    </source>
</evidence>
<name>A0A6G1SH00_9ACAR</name>
<organism evidence="7">
    <name type="scientific">Aceria tosichella</name>
    <name type="common">wheat curl mite</name>
    <dbReference type="NCBI Taxonomy" id="561515"/>
    <lineage>
        <taxon>Eukaryota</taxon>
        <taxon>Metazoa</taxon>
        <taxon>Ecdysozoa</taxon>
        <taxon>Arthropoda</taxon>
        <taxon>Chelicerata</taxon>
        <taxon>Arachnida</taxon>
        <taxon>Acari</taxon>
        <taxon>Acariformes</taxon>
        <taxon>Trombidiformes</taxon>
        <taxon>Prostigmata</taxon>
        <taxon>Eupodina</taxon>
        <taxon>Eriophyoidea</taxon>
        <taxon>Eriophyidae</taxon>
        <taxon>Eriophyinae</taxon>
        <taxon>Aceriini</taxon>
        <taxon>Aceria</taxon>
    </lineage>
</organism>
<evidence type="ECO:0000256" key="4">
    <source>
        <dbReference type="ARBA" id="ARBA00022989"/>
    </source>
</evidence>
<dbReference type="InterPro" id="IPR026770">
    <property type="entry name" value="RNase_K"/>
</dbReference>
<keyword evidence="4 6" id="KW-1133">Transmembrane helix</keyword>
<reference evidence="7" key="1">
    <citation type="submission" date="2018-10" db="EMBL/GenBank/DDBJ databases">
        <title>Transcriptome assembly of Aceria tosichella (Wheat curl mite) Type 2.</title>
        <authorList>
            <person name="Scully E.D."/>
            <person name="Geib S.M."/>
            <person name="Palmer N.A."/>
            <person name="Gupta A.K."/>
            <person name="Sarath G."/>
            <person name="Tatineni S."/>
        </authorList>
    </citation>
    <scope>NUCLEOTIDE SEQUENCE</scope>
    <source>
        <strain evidence="7">LincolnNE</strain>
    </source>
</reference>
<dbReference type="AlphaFoldDB" id="A0A6G1SH00"/>
<keyword evidence="3 6" id="KW-0812">Transmembrane</keyword>
<feature type="transmembrane region" description="Helical" evidence="6">
    <location>
        <begin position="15"/>
        <end position="37"/>
    </location>
</feature>
<evidence type="ECO:0000256" key="5">
    <source>
        <dbReference type="ARBA" id="ARBA00023136"/>
    </source>
</evidence>
<keyword evidence="5 6" id="KW-0472">Membrane</keyword>
<protein>
    <submittedName>
        <fullName evidence="7">Ribonuclease kappa-B</fullName>
    </submittedName>
</protein>
<feature type="transmembrane region" description="Helical" evidence="6">
    <location>
        <begin position="76"/>
        <end position="96"/>
    </location>
</feature>
<dbReference type="GO" id="GO:0016020">
    <property type="term" value="C:membrane"/>
    <property type="evidence" value="ECO:0007669"/>
    <property type="project" value="UniProtKB-SubCell"/>
</dbReference>
<proteinExistence type="inferred from homology"/>
<evidence type="ECO:0000256" key="3">
    <source>
        <dbReference type="ARBA" id="ARBA00022692"/>
    </source>
</evidence>
<gene>
    <name evidence="7" type="primary">RNKB</name>
    <name evidence="7" type="ORF">g.18194</name>
</gene>
<comment type="subcellular location">
    <subcellularLocation>
        <location evidence="1">Membrane</location>
        <topology evidence="1">Multi-pass membrane protein</topology>
    </subcellularLocation>
</comment>
<dbReference type="EMBL" id="GGYP01004419">
    <property type="protein sequence ID" value="MDE49190.1"/>
    <property type="molecule type" value="Transcribed_RNA"/>
</dbReference>
<evidence type="ECO:0000256" key="1">
    <source>
        <dbReference type="ARBA" id="ARBA00004141"/>
    </source>
</evidence>
<dbReference type="GO" id="GO:0004521">
    <property type="term" value="F:RNA endonuclease activity"/>
    <property type="evidence" value="ECO:0007669"/>
    <property type="project" value="InterPro"/>
</dbReference>